<proteinExistence type="predicted"/>
<evidence type="ECO:0000313" key="1">
    <source>
        <dbReference type="Proteomes" id="UP000515160"/>
    </source>
</evidence>
<evidence type="ECO:0000313" key="2">
    <source>
        <dbReference type="RefSeq" id="XP_034117028.1"/>
    </source>
</evidence>
<name>A0A6P8XUH6_DROAB</name>
<dbReference type="OrthoDB" id="7848994at2759"/>
<dbReference type="AlphaFoldDB" id="A0A6P8XUH6"/>
<reference evidence="2" key="1">
    <citation type="submission" date="2025-08" db="UniProtKB">
        <authorList>
            <consortium name="RefSeq"/>
        </authorList>
    </citation>
    <scope>IDENTIFICATION</scope>
    <source>
        <strain evidence="2">15112-1751.03</strain>
        <tissue evidence="2">Whole Adult</tissue>
    </source>
</reference>
<accession>A0A6P8XUH6</accession>
<keyword evidence="1" id="KW-1185">Reference proteome</keyword>
<dbReference type="RefSeq" id="XP_034117028.1">
    <property type="nucleotide sequence ID" value="XM_034261137.2"/>
</dbReference>
<sequence>MVDSSVRTVNYLQLRNVLSRLNNLDNYYNKDELMEKLETLEDSLKLCGHLTIALKEDLSLEELSSLYTVAVMLLLLGDLELLSVRLELLNECFNYADMLKPTMIDFVTRELLDNFKFAARLEENNKDYDYMLYLLTALPHMITASETGKMISLGLLRAFISELSNPESDIIMHIYRNISEIWQMIKPLKVDVIVIEWSLCKIYTLVKSFGLILATAALNTNNAALKQAGYRGFELPQVETQIEISEWFKTLRNKMNDKNKTEKTKSIFMLVRFIDFNILSSLAEAANEVASETGNDPPAS</sequence>
<dbReference type="Proteomes" id="UP000515160">
    <property type="component" value="Chromosome 2R"/>
</dbReference>
<gene>
    <name evidence="2" type="primary">LOC117576409</name>
</gene>
<organism evidence="1 2">
    <name type="scientific">Drosophila albomicans</name>
    <name type="common">Fruit fly</name>
    <dbReference type="NCBI Taxonomy" id="7291"/>
    <lineage>
        <taxon>Eukaryota</taxon>
        <taxon>Metazoa</taxon>
        <taxon>Ecdysozoa</taxon>
        <taxon>Arthropoda</taxon>
        <taxon>Hexapoda</taxon>
        <taxon>Insecta</taxon>
        <taxon>Pterygota</taxon>
        <taxon>Neoptera</taxon>
        <taxon>Endopterygota</taxon>
        <taxon>Diptera</taxon>
        <taxon>Brachycera</taxon>
        <taxon>Muscomorpha</taxon>
        <taxon>Ephydroidea</taxon>
        <taxon>Drosophilidae</taxon>
        <taxon>Drosophila</taxon>
    </lineage>
</organism>
<dbReference type="GeneID" id="117576409"/>
<protein>
    <submittedName>
        <fullName evidence="2">Uncharacterized protein LOC117576409</fullName>
    </submittedName>
</protein>